<protein>
    <recommendedName>
        <fullName evidence="5">STAS/SEC14 domain-containing protein</fullName>
    </recommendedName>
</protein>
<evidence type="ECO:0000313" key="2">
    <source>
        <dbReference type="EMBL" id="REG28860.1"/>
    </source>
</evidence>
<dbReference type="Proteomes" id="UP000035579">
    <property type="component" value="Chromosome"/>
</dbReference>
<evidence type="ECO:0008006" key="5">
    <source>
        <dbReference type="Google" id="ProtNLM"/>
    </source>
</evidence>
<reference evidence="2 4" key="2">
    <citation type="submission" date="2018-08" db="EMBL/GenBank/DDBJ databases">
        <title>Genomic Encyclopedia of Archaeal and Bacterial Type Strains, Phase II (KMG-II): from individual species to whole genera.</title>
        <authorList>
            <person name="Goeker M."/>
        </authorList>
    </citation>
    <scope>NUCLEOTIDE SEQUENCE [LARGE SCALE GENOMIC DNA]</scope>
    <source>
        <strain evidence="2 4">DSM 2261</strain>
    </source>
</reference>
<dbReference type="AlphaFoldDB" id="A0AAC8TDQ2"/>
<dbReference type="EMBL" id="QUMU01000008">
    <property type="protein sequence ID" value="REG28860.1"/>
    <property type="molecule type" value="Genomic_DNA"/>
</dbReference>
<proteinExistence type="predicted"/>
<gene>
    <name evidence="1" type="ORF">AA314_03833</name>
    <name evidence="2" type="ORF">ATI61_108402</name>
</gene>
<reference evidence="1 3" key="1">
    <citation type="submission" date="2015-05" db="EMBL/GenBank/DDBJ databases">
        <title>Genome assembly of Archangium gephyra DSM 2261.</title>
        <authorList>
            <person name="Sharma G."/>
            <person name="Subramanian S."/>
        </authorList>
    </citation>
    <scope>NUCLEOTIDE SEQUENCE [LARGE SCALE GENOMIC DNA]</scope>
    <source>
        <strain evidence="1 3">DSM 2261</strain>
    </source>
</reference>
<evidence type="ECO:0000313" key="4">
    <source>
        <dbReference type="Proteomes" id="UP000256345"/>
    </source>
</evidence>
<dbReference type="RefSeq" id="WP_047856587.1">
    <property type="nucleotide sequence ID" value="NZ_CP011509.1"/>
</dbReference>
<dbReference type="EMBL" id="CP011509">
    <property type="protein sequence ID" value="AKJ02207.1"/>
    <property type="molecule type" value="Genomic_DNA"/>
</dbReference>
<dbReference type="Proteomes" id="UP000256345">
    <property type="component" value="Unassembled WGS sequence"/>
</dbReference>
<sequence>MGPTNSILIDDSLWPLLVTRCGAQPSPREQQAFFSQTLGYLRREEKCVAILDTRPVRMTTAEYRKNLADFMREHQALMRTQLLGISVVIGSPALQLATSLVIHLTTPPAPYFLTTSLSEAAKWAAKCLDGAGRSLDAERIRYHYAPSMAQHVG</sequence>
<evidence type="ECO:0000313" key="1">
    <source>
        <dbReference type="EMBL" id="AKJ02207.1"/>
    </source>
</evidence>
<dbReference type="KEGG" id="age:AA314_03833"/>
<accession>A0AAC8TDQ2</accession>
<evidence type="ECO:0000313" key="3">
    <source>
        <dbReference type="Proteomes" id="UP000035579"/>
    </source>
</evidence>
<name>A0AAC8TDQ2_9BACT</name>
<keyword evidence="4" id="KW-1185">Reference proteome</keyword>
<organism evidence="1 3">
    <name type="scientific">Archangium gephyra</name>
    <dbReference type="NCBI Taxonomy" id="48"/>
    <lineage>
        <taxon>Bacteria</taxon>
        <taxon>Pseudomonadati</taxon>
        <taxon>Myxococcota</taxon>
        <taxon>Myxococcia</taxon>
        <taxon>Myxococcales</taxon>
        <taxon>Cystobacterineae</taxon>
        <taxon>Archangiaceae</taxon>
        <taxon>Archangium</taxon>
    </lineage>
</organism>